<feature type="compositionally biased region" description="Basic residues" evidence="1">
    <location>
        <begin position="14"/>
        <end position="51"/>
    </location>
</feature>
<feature type="non-terminal residue" evidence="2">
    <location>
        <position position="1"/>
    </location>
</feature>
<feature type="compositionally biased region" description="Basic residues" evidence="1">
    <location>
        <begin position="61"/>
        <end position="76"/>
    </location>
</feature>
<feature type="non-terminal residue" evidence="2">
    <location>
        <position position="89"/>
    </location>
</feature>
<gene>
    <name evidence="2" type="ORF">AVDCRST_MAG79-1783</name>
</gene>
<dbReference type="EMBL" id="CADCWC010000268">
    <property type="protein sequence ID" value="CAA9540149.1"/>
    <property type="molecule type" value="Genomic_DNA"/>
</dbReference>
<proteinExistence type="predicted"/>
<evidence type="ECO:0000256" key="1">
    <source>
        <dbReference type="SAM" id="MobiDB-lite"/>
    </source>
</evidence>
<name>A0A6J4U535_9ACTN</name>
<evidence type="ECO:0000313" key="2">
    <source>
        <dbReference type="EMBL" id="CAA9540149.1"/>
    </source>
</evidence>
<accession>A0A6J4U535</accession>
<protein>
    <submittedName>
        <fullName evidence="2">Uncharacterized protein</fullName>
    </submittedName>
</protein>
<sequence length="89" mass="10188">NPDDRVGRPGGGRGRPHAPRPARQVRRFRSRRRGALHAHRPAGRHARRAGRGRPAPWSARARARGRDRGRRTHRARRADLRPARRGPRV</sequence>
<reference evidence="2" key="1">
    <citation type="submission" date="2020-02" db="EMBL/GenBank/DDBJ databases">
        <authorList>
            <person name="Meier V. D."/>
        </authorList>
    </citation>
    <scope>NUCLEOTIDE SEQUENCE</scope>
    <source>
        <strain evidence="2">AVDCRST_MAG79</strain>
    </source>
</reference>
<feature type="region of interest" description="Disordered" evidence="1">
    <location>
        <begin position="1"/>
        <end position="89"/>
    </location>
</feature>
<organism evidence="2">
    <name type="scientific">uncultured Thermoleophilia bacterium</name>
    <dbReference type="NCBI Taxonomy" id="1497501"/>
    <lineage>
        <taxon>Bacteria</taxon>
        <taxon>Bacillati</taxon>
        <taxon>Actinomycetota</taxon>
        <taxon>Thermoleophilia</taxon>
        <taxon>environmental samples</taxon>
    </lineage>
</organism>
<dbReference type="AlphaFoldDB" id="A0A6J4U535"/>